<organism evidence="1 2">
    <name type="scientific">Vreelandella alkaliphila</name>
    <dbReference type="NCBI Taxonomy" id="272774"/>
    <lineage>
        <taxon>Bacteria</taxon>
        <taxon>Pseudomonadati</taxon>
        <taxon>Pseudomonadota</taxon>
        <taxon>Gammaproteobacteria</taxon>
        <taxon>Oceanospirillales</taxon>
        <taxon>Halomonadaceae</taxon>
        <taxon>Vreelandella</taxon>
    </lineage>
</organism>
<dbReference type="EMBL" id="JAWXXT010000002">
    <property type="protein sequence ID" value="MDX5979571.1"/>
    <property type="molecule type" value="Genomic_DNA"/>
</dbReference>
<sequence length="80" mass="8844">MNNPAEFPSDIEIEGLTSTPWQAKEVIGGSQYRVEAVAKGRGMLDGAPIVFYSALPRPDCIEAMTINEFRRTMEPSRNGK</sequence>
<proteinExistence type="predicted"/>
<dbReference type="AlphaFoldDB" id="A0AAJ2S0M7"/>
<name>A0AAJ2S0M7_9GAMM</name>
<dbReference type="GeneID" id="303167559"/>
<evidence type="ECO:0000313" key="2">
    <source>
        <dbReference type="Proteomes" id="UP001276761"/>
    </source>
</evidence>
<evidence type="ECO:0000313" key="1">
    <source>
        <dbReference type="EMBL" id="MDX5979571.1"/>
    </source>
</evidence>
<comment type="caution">
    <text evidence="1">The sequence shown here is derived from an EMBL/GenBank/DDBJ whole genome shotgun (WGS) entry which is preliminary data.</text>
</comment>
<reference evidence="1" key="1">
    <citation type="submission" date="2023-11" db="EMBL/GenBank/DDBJ databases">
        <title>MicrobeMod: A computational toolkit for identifying prokaryotic methylation and restriction-modification with nanopore sequencing.</title>
        <authorList>
            <person name="Crits-Christoph A."/>
            <person name="Kang S.C."/>
            <person name="Lee H."/>
            <person name="Ostrov N."/>
        </authorList>
    </citation>
    <scope>NUCLEOTIDE SEQUENCE</scope>
    <source>
        <strain evidence="1">ATCC BAA-953</strain>
    </source>
</reference>
<dbReference type="RefSeq" id="WP_198349974.1">
    <property type="nucleotide sequence ID" value="NZ_JABASV010000012.1"/>
</dbReference>
<accession>A0AAJ2S0M7</accession>
<gene>
    <name evidence="1" type="ORF">SIL78_18650</name>
</gene>
<dbReference type="Proteomes" id="UP001276761">
    <property type="component" value="Unassembled WGS sequence"/>
</dbReference>
<protein>
    <submittedName>
        <fullName evidence="1">Uncharacterized protein</fullName>
    </submittedName>
</protein>